<name>A0ABR9QG65_9BACI</name>
<evidence type="ECO:0000313" key="3">
    <source>
        <dbReference type="Proteomes" id="UP001516662"/>
    </source>
</evidence>
<feature type="domain" description="Metallo-beta-lactamase" evidence="1">
    <location>
        <begin position="38"/>
        <end position="248"/>
    </location>
</feature>
<dbReference type="CDD" id="cd07721">
    <property type="entry name" value="yflN-like_MBL-fold"/>
    <property type="match status" value="1"/>
</dbReference>
<dbReference type="SUPFAM" id="SSF56281">
    <property type="entry name" value="Metallo-hydrolase/oxidoreductase"/>
    <property type="match status" value="1"/>
</dbReference>
<organism evidence="2 3">
    <name type="scientific">Litchfieldia luteola</name>
    <dbReference type="NCBI Taxonomy" id="682179"/>
    <lineage>
        <taxon>Bacteria</taxon>
        <taxon>Bacillati</taxon>
        <taxon>Bacillota</taxon>
        <taxon>Bacilli</taxon>
        <taxon>Bacillales</taxon>
        <taxon>Bacillaceae</taxon>
        <taxon>Litchfieldia</taxon>
    </lineage>
</organism>
<keyword evidence="3" id="KW-1185">Reference proteome</keyword>
<dbReference type="PANTHER" id="PTHR42951">
    <property type="entry name" value="METALLO-BETA-LACTAMASE DOMAIN-CONTAINING"/>
    <property type="match status" value="1"/>
</dbReference>
<proteinExistence type="predicted"/>
<protein>
    <submittedName>
        <fullName evidence="2">MBL fold metallo-hydrolase</fullName>
    </submittedName>
</protein>
<evidence type="ECO:0000313" key="2">
    <source>
        <dbReference type="EMBL" id="MBE4907487.1"/>
    </source>
</evidence>
<dbReference type="EMBL" id="JADCLJ010000009">
    <property type="protein sequence ID" value="MBE4907487.1"/>
    <property type="molecule type" value="Genomic_DNA"/>
</dbReference>
<dbReference type="RefSeq" id="WP_193534961.1">
    <property type="nucleotide sequence ID" value="NZ_JADCLJ010000009.1"/>
</dbReference>
<sequence>MNKEMSYGSDYKFIPATSVASGLGKVVARDVFCQTIQVVNLCLVGNTETQDFVLVDAGMPGSADEIIALTEERFGPHSRPRAILLTHGHFDHVGAIIELINHWEVPVYAHELEIPFLTVKQSYPEPDPTVEGGMLAKLSPMYPNEPIDLGNHVKPLPSDGTIPEMPEWRWIHTPGHTPGHVSFFREEDRVLIAGDAFVTVKQESLYKVFTQEFEISGPPRYLTTDWESSLTSVKTLEQLKPDVAVTGHGIPISGEKLTTSLSMLVKDFDNIAVPDYGKYVDTKRELH</sequence>
<dbReference type="InterPro" id="IPR050855">
    <property type="entry name" value="NDM-1-like"/>
</dbReference>
<evidence type="ECO:0000259" key="1">
    <source>
        <dbReference type="SMART" id="SM00849"/>
    </source>
</evidence>
<accession>A0ABR9QG65</accession>
<dbReference type="PANTHER" id="PTHR42951:SF17">
    <property type="entry name" value="METALLO-BETA-LACTAMASE DOMAIN-CONTAINING PROTEIN"/>
    <property type="match status" value="1"/>
</dbReference>
<dbReference type="InterPro" id="IPR001279">
    <property type="entry name" value="Metallo-B-lactamas"/>
</dbReference>
<dbReference type="Proteomes" id="UP001516662">
    <property type="component" value="Unassembled WGS sequence"/>
</dbReference>
<reference evidence="2 3" key="1">
    <citation type="submission" date="2020-10" db="EMBL/GenBank/DDBJ databases">
        <title>Bacillus sp. HD4P25, an endophyte from a halophyte.</title>
        <authorList>
            <person name="Sun J.-Q."/>
        </authorList>
    </citation>
    <scope>NUCLEOTIDE SEQUENCE [LARGE SCALE GENOMIC DNA]</scope>
    <source>
        <strain evidence="2 3">YIM 93174</strain>
    </source>
</reference>
<dbReference type="Pfam" id="PF00753">
    <property type="entry name" value="Lactamase_B"/>
    <property type="match status" value="1"/>
</dbReference>
<dbReference type="SMART" id="SM00849">
    <property type="entry name" value="Lactamase_B"/>
    <property type="match status" value="1"/>
</dbReference>
<dbReference type="InterPro" id="IPR036866">
    <property type="entry name" value="RibonucZ/Hydroxyglut_hydro"/>
</dbReference>
<gene>
    <name evidence="2" type="ORF">IMZ08_05340</name>
</gene>
<comment type="caution">
    <text evidence="2">The sequence shown here is derived from an EMBL/GenBank/DDBJ whole genome shotgun (WGS) entry which is preliminary data.</text>
</comment>
<dbReference type="Gene3D" id="3.60.15.10">
    <property type="entry name" value="Ribonuclease Z/Hydroxyacylglutathione hydrolase-like"/>
    <property type="match status" value="1"/>
</dbReference>